<evidence type="ECO:0000259" key="1">
    <source>
        <dbReference type="SMART" id="SM00849"/>
    </source>
</evidence>
<name>A0ABP6Q1D0_9ACTN</name>
<evidence type="ECO:0000313" key="3">
    <source>
        <dbReference type="Proteomes" id="UP001501237"/>
    </source>
</evidence>
<dbReference type="InterPro" id="IPR036866">
    <property type="entry name" value="RibonucZ/Hydroxyglut_hydro"/>
</dbReference>
<comment type="caution">
    <text evidence="2">The sequence shown here is derived from an EMBL/GenBank/DDBJ whole genome shotgun (WGS) entry which is preliminary data.</text>
</comment>
<protein>
    <submittedName>
        <fullName evidence="2">MBL fold metallo-hydrolase</fullName>
    </submittedName>
</protein>
<dbReference type="SUPFAM" id="SSF56281">
    <property type="entry name" value="Metallo-hydrolase/oxidoreductase"/>
    <property type="match status" value="1"/>
</dbReference>
<dbReference type="Gene3D" id="3.60.15.10">
    <property type="entry name" value="Ribonuclease Z/Hydroxyacylglutathione hydrolase-like"/>
    <property type="match status" value="1"/>
</dbReference>
<dbReference type="EMBL" id="BAAAUV010000002">
    <property type="protein sequence ID" value="GAA3198239.1"/>
    <property type="molecule type" value="Genomic_DNA"/>
</dbReference>
<dbReference type="PANTHER" id="PTHR23131:SF4">
    <property type="entry name" value="METALLO-BETA-LACTAMASE SUPERFAMILY POTEIN"/>
    <property type="match status" value="1"/>
</dbReference>
<proteinExistence type="predicted"/>
<dbReference type="InterPro" id="IPR036388">
    <property type="entry name" value="WH-like_DNA-bd_sf"/>
</dbReference>
<evidence type="ECO:0000313" key="2">
    <source>
        <dbReference type="EMBL" id="GAA3198239.1"/>
    </source>
</evidence>
<dbReference type="Gene3D" id="1.10.10.10">
    <property type="entry name" value="Winged helix-like DNA-binding domain superfamily/Winged helix DNA-binding domain"/>
    <property type="match status" value="1"/>
</dbReference>
<dbReference type="Proteomes" id="UP001501237">
    <property type="component" value="Unassembled WGS sequence"/>
</dbReference>
<reference evidence="3" key="1">
    <citation type="journal article" date="2019" name="Int. J. Syst. Evol. Microbiol.">
        <title>The Global Catalogue of Microorganisms (GCM) 10K type strain sequencing project: providing services to taxonomists for standard genome sequencing and annotation.</title>
        <authorList>
            <consortium name="The Broad Institute Genomics Platform"/>
            <consortium name="The Broad Institute Genome Sequencing Center for Infectious Disease"/>
            <person name="Wu L."/>
            <person name="Ma J."/>
        </authorList>
    </citation>
    <scope>NUCLEOTIDE SEQUENCE [LARGE SCALE GENOMIC DNA]</scope>
    <source>
        <strain evidence="3">JCM 9377</strain>
    </source>
</reference>
<accession>A0ABP6Q1D0</accession>
<dbReference type="PANTHER" id="PTHR23131">
    <property type="entry name" value="ENDORIBONUCLEASE LACTB2"/>
    <property type="match status" value="1"/>
</dbReference>
<dbReference type="SMART" id="SM00849">
    <property type="entry name" value="Lactamase_B"/>
    <property type="match status" value="1"/>
</dbReference>
<organism evidence="2 3">
    <name type="scientific">Actinocorallia longicatena</name>
    <dbReference type="NCBI Taxonomy" id="111803"/>
    <lineage>
        <taxon>Bacteria</taxon>
        <taxon>Bacillati</taxon>
        <taxon>Actinomycetota</taxon>
        <taxon>Actinomycetes</taxon>
        <taxon>Streptosporangiales</taxon>
        <taxon>Thermomonosporaceae</taxon>
        <taxon>Actinocorallia</taxon>
    </lineage>
</organism>
<dbReference type="RefSeq" id="WP_344822562.1">
    <property type="nucleotide sequence ID" value="NZ_BAAAUV010000002.1"/>
</dbReference>
<sequence length="322" mass="35854">MPDHGDGLWSVPVPIPGNPLGKTLVYVLESPKGPVLIDAGWEHPESWKVLKAGLLDIGTSVEDVYGVVVTHMHPDHAGLAGRIRERSGAWIAMHRNDAELVEMIRTGPRGEMGQWVTRAGAPPSERIALTEFDSGVHAPARPDRILEDRELVDLPGRTLRAILTPGHTPGHICLHDEDRDLLFTGDHLLPEITPHVGLYPYDRPDVDPLRTYMDALQMTAELGVDDAMPAHQYAFSGIPRRAKEIIEHHEERLAEVAAIVPRSGATLWEVAQRCHWSYTWEEMLPISRHLATGETAAHLRTLENRGIVHRVGAEDPIRFAHR</sequence>
<feature type="domain" description="Metallo-beta-lactamase" evidence="1">
    <location>
        <begin position="22"/>
        <end position="231"/>
    </location>
</feature>
<gene>
    <name evidence="2" type="ORF">GCM10010468_09780</name>
</gene>
<dbReference type="Pfam" id="PF00753">
    <property type="entry name" value="Lactamase_B"/>
    <property type="match status" value="1"/>
</dbReference>
<dbReference type="CDD" id="cd07725">
    <property type="entry name" value="TTHA1429-like_MBL-fold"/>
    <property type="match status" value="1"/>
</dbReference>
<dbReference type="InterPro" id="IPR001279">
    <property type="entry name" value="Metallo-B-lactamas"/>
</dbReference>
<dbReference type="InterPro" id="IPR050662">
    <property type="entry name" value="Sec-metab_biosynth-thioest"/>
</dbReference>
<keyword evidence="3" id="KW-1185">Reference proteome</keyword>